<dbReference type="OrthoDB" id="1850764at2759"/>
<dbReference type="Pfam" id="PF08953">
    <property type="entry name" value="DUF1899"/>
    <property type="match status" value="1"/>
</dbReference>
<dbReference type="InterPro" id="IPR015048">
    <property type="entry name" value="DUF1899"/>
</dbReference>
<keyword evidence="5" id="KW-1185">Reference proteome</keyword>
<proteinExistence type="predicted"/>
<name>A0A3P7NSG8_CYLGO</name>
<accession>A0A3P7NSG8</accession>
<protein>
    <recommendedName>
        <fullName evidence="3">DUF1899 domain-containing protein</fullName>
    </recommendedName>
</protein>
<feature type="domain" description="DUF1899" evidence="3">
    <location>
        <begin position="49"/>
        <end position="84"/>
    </location>
</feature>
<evidence type="ECO:0000256" key="2">
    <source>
        <dbReference type="ARBA" id="ARBA00022737"/>
    </source>
</evidence>
<keyword evidence="1" id="KW-0853">WD repeat</keyword>
<dbReference type="AlphaFoldDB" id="A0A3P7NSG8"/>
<evidence type="ECO:0000313" key="4">
    <source>
        <dbReference type="EMBL" id="VDN38808.1"/>
    </source>
</evidence>
<keyword evidence="2" id="KW-0677">Repeat</keyword>
<dbReference type="EMBL" id="UYRV01135575">
    <property type="protein sequence ID" value="VDN38808.1"/>
    <property type="molecule type" value="Genomic_DNA"/>
</dbReference>
<evidence type="ECO:0000259" key="3">
    <source>
        <dbReference type="Pfam" id="PF08953"/>
    </source>
</evidence>
<feature type="non-terminal residue" evidence="4">
    <location>
        <position position="84"/>
    </location>
</feature>
<gene>
    <name evidence="4" type="ORF">CGOC_LOCUS13821</name>
</gene>
<evidence type="ECO:0000256" key="1">
    <source>
        <dbReference type="ARBA" id="ARBA00022574"/>
    </source>
</evidence>
<reference evidence="4 5" key="1">
    <citation type="submission" date="2018-11" db="EMBL/GenBank/DDBJ databases">
        <authorList>
            <consortium name="Pathogen Informatics"/>
        </authorList>
    </citation>
    <scope>NUCLEOTIDE SEQUENCE [LARGE SCALE GENOMIC DNA]</scope>
</reference>
<dbReference type="Proteomes" id="UP000271889">
    <property type="component" value="Unassembled WGS sequence"/>
</dbReference>
<sequence>MVALIPLKSACFEQKNLSVQSQPPQLTQRNSETLSIYRNISFQNGFNVVTEITWDSLFCSVNPKFVAFITKGAGGPFMVIPVNK</sequence>
<organism evidence="4 5">
    <name type="scientific">Cylicostephanus goldi</name>
    <name type="common">Nematode worm</name>
    <dbReference type="NCBI Taxonomy" id="71465"/>
    <lineage>
        <taxon>Eukaryota</taxon>
        <taxon>Metazoa</taxon>
        <taxon>Ecdysozoa</taxon>
        <taxon>Nematoda</taxon>
        <taxon>Chromadorea</taxon>
        <taxon>Rhabditida</taxon>
        <taxon>Rhabditina</taxon>
        <taxon>Rhabditomorpha</taxon>
        <taxon>Strongyloidea</taxon>
        <taxon>Strongylidae</taxon>
        <taxon>Cylicostephanus</taxon>
    </lineage>
</organism>
<evidence type="ECO:0000313" key="5">
    <source>
        <dbReference type="Proteomes" id="UP000271889"/>
    </source>
</evidence>